<evidence type="ECO:0000256" key="6">
    <source>
        <dbReference type="ARBA" id="ARBA00022670"/>
    </source>
</evidence>
<dbReference type="FunFam" id="1.10.8.60:FF:000019">
    <property type="entry name" value="AFG3-like AAA ATPase 2"/>
    <property type="match status" value="1"/>
</dbReference>
<dbReference type="Pfam" id="PF06480">
    <property type="entry name" value="FtsH_ext"/>
    <property type="match status" value="1"/>
</dbReference>
<dbReference type="Gene3D" id="3.40.50.300">
    <property type="entry name" value="P-loop containing nucleotide triphosphate hydrolases"/>
    <property type="match status" value="1"/>
</dbReference>
<feature type="compositionally biased region" description="Basic and acidic residues" evidence="20">
    <location>
        <begin position="569"/>
        <end position="591"/>
    </location>
</feature>
<dbReference type="AlphaFoldDB" id="A0A367L157"/>
<evidence type="ECO:0000256" key="9">
    <source>
        <dbReference type="ARBA" id="ARBA00022692"/>
    </source>
</evidence>
<dbReference type="InterPro" id="IPR005936">
    <property type="entry name" value="FtsH"/>
</dbReference>
<keyword evidence="13" id="KW-0862">Zinc</keyword>
<dbReference type="PANTHER" id="PTHR43655">
    <property type="entry name" value="ATP-DEPENDENT PROTEASE"/>
    <property type="match status" value="1"/>
</dbReference>
<dbReference type="GO" id="GO:0004222">
    <property type="term" value="F:metalloendopeptidase activity"/>
    <property type="evidence" value="ECO:0007669"/>
    <property type="project" value="InterPro"/>
</dbReference>
<evidence type="ECO:0000256" key="5">
    <source>
        <dbReference type="ARBA" id="ARBA00022603"/>
    </source>
</evidence>
<dbReference type="NCBIfam" id="TIGR00536">
    <property type="entry name" value="hemK_fam"/>
    <property type="match status" value="1"/>
</dbReference>
<feature type="region of interest" description="Disordered" evidence="20">
    <location>
        <begin position="542"/>
        <end position="591"/>
    </location>
</feature>
<evidence type="ECO:0000256" key="7">
    <source>
        <dbReference type="ARBA" id="ARBA00022679"/>
    </source>
</evidence>
<evidence type="ECO:0000256" key="8">
    <source>
        <dbReference type="ARBA" id="ARBA00022691"/>
    </source>
</evidence>
<dbReference type="CDD" id="cd19501">
    <property type="entry name" value="RecA-like_FtsH"/>
    <property type="match status" value="1"/>
</dbReference>
<evidence type="ECO:0000256" key="4">
    <source>
        <dbReference type="ARBA" id="ARBA00010550"/>
    </source>
</evidence>
<dbReference type="FunFam" id="3.40.50.300:FF:000001">
    <property type="entry name" value="ATP-dependent zinc metalloprotease FtsH"/>
    <property type="match status" value="1"/>
</dbReference>
<dbReference type="GO" id="GO:0004176">
    <property type="term" value="F:ATP-dependent peptidase activity"/>
    <property type="evidence" value="ECO:0007669"/>
    <property type="project" value="InterPro"/>
</dbReference>
<dbReference type="Gene3D" id="1.10.8.60">
    <property type="match status" value="1"/>
</dbReference>
<dbReference type="Proteomes" id="UP000253664">
    <property type="component" value="Unassembled WGS sequence"/>
</dbReference>
<dbReference type="OrthoDB" id="1413014at2759"/>
<dbReference type="CDD" id="cd02440">
    <property type="entry name" value="AdoMet_MTases"/>
    <property type="match status" value="1"/>
</dbReference>
<dbReference type="NCBIfam" id="TIGR01241">
    <property type="entry name" value="FtsH_fam"/>
    <property type="match status" value="1"/>
</dbReference>
<dbReference type="InterPro" id="IPR003593">
    <property type="entry name" value="AAA+_ATPase"/>
</dbReference>
<name>A0A367L157_9HYPO</name>
<dbReference type="GO" id="GO:0008270">
    <property type="term" value="F:zinc ion binding"/>
    <property type="evidence" value="ECO:0007669"/>
    <property type="project" value="InterPro"/>
</dbReference>
<proteinExistence type="inferred from homology"/>
<dbReference type="SUPFAM" id="SSF52540">
    <property type="entry name" value="P-loop containing nucleoside triphosphate hydrolases"/>
    <property type="match status" value="1"/>
</dbReference>
<comment type="similarity">
    <text evidence="3">In the C-terminal section; belongs to the peptidase M41 family.</text>
</comment>
<dbReference type="InterPro" id="IPR037219">
    <property type="entry name" value="Peptidase_M41-like"/>
</dbReference>
<feature type="compositionally biased region" description="Pro residues" evidence="20">
    <location>
        <begin position="1223"/>
        <end position="1236"/>
    </location>
</feature>
<evidence type="ECO:0000256" key="12">
    <source>
        <dbReference type="ARBA" id="ARBA00022801"/>
    </source>
</evidence>
<evidence type="ECO:0000256" key="17">
    <source>
        <dbReference type="ARBA" id="ARBA00023128"/>
    </source>
</evidence>
<keyword evidence="18" id="KW-0472">Membrane</keyword>
<dbReference type="SMART" id="SM00382">
    <property type="entry name" value="AAA"/>
    <property type="match status" value="1"/>
</dbReference>
<dbReference type="InterPro" id="IPR050928">
    <property type="entry name" value="ATP-dep_Zn_Metalloprotease"/>
</dbReference>
<evidence type="ECO:0000256" key="3">
    <source>
        <dbReference type="ARBA" id="ARBA00010044"/>
    </source>
</evidence>
<evidence type="ECO:0000256" key="2">
    <source>
        <dbReference type="ARBA" id="ARBA00004225"/>
    </source>
</evidence>
<dbReference type="FunFam" id="1.20.58.760:FF:000003">
    <property type="entry name" value="AFG3-like AAA ATPase 2"/>
    <property type="match status" value="1"/>
</dbReference>
<dbReference type="InterPro" id="IPR003959">
    <property type="entry name" value="ATPase_AAA_core"/>
</dbReference>
<comment type="cofactor">
    <cofactor evidence="1">
        <name>Zn(2+)</name>
        <dbReference type="ChEBI" id="CHEBI:29105"/>
    </cofactor>
</comment>
<dbReference type="InterPro" id="IPR000642">
    <property type="entry name" value="Peptidase_M41"/>
</dbReference>
<dbReference type="InterPro" id="IPR029063">
    <property type="entry name" value="SAM-dependent_MTases_sf"/>
</dbReference>
<keyword evidence="6" id="KW-0645">Protease</keyword>
<dbReference type="InterPro" id="IPR002052">
    <property type="entry name" value="DNA_methylase_N6_adenine_CS"/>
</dbReference>
<dbReference type="GO" id="GO:0005745">
    <property type="term" value="C:m-AAA complex"/>
    <property type="evidence" value="ECO:0007669"/>
    <property type="project" value="TreeGrafter"/>
</dbReference>
<gene>
    <name evidence="22" type="ORF">L249_6262</name>
</gene>
<feature type="region of interest" description="Disordered" evidence="20">
    <location>
        <begin position="1212"/>
        <end position="1247"/>
    </location>
</feature>
<dbReference type="GO" id="GO:0005524">
    <property type="term" value="F:ATP binding"/>
    <property type="evidence" value="ECO:0007669"/>
    <property type="project" value="UniProtKB-KW"/>
</dbReference>
<dbReference type="PANTHER" id="PTHR43655:SF2">
    <property type="entry name" value="AFG3 LIKE MATRIX AAA PEPTIDASE SUBUNIT 2, ISOFORM A"/>
    <property type="match status" value="1"/>
</dbReference>
<feature type="compositionally biased region" description="Polar residues" evidence="20">
    <location>
        <begin position="422"/>
        <end position="438"/>
    </location>
</feature>
<dbReference type="SUPFAM" id="SSF53335">
    <property type="entry name" value="S-adenosyl-L-methionine-dependent methyltransferases"/>
    <property type="match status" value="1"/>
</dbReference>
<keyword evidence="10" id="KW-0479">Metal-binding</keyword>
<sequence length="1247" mass="139917">MPRIPSRLFRRAKQQSSHLATLLPACRDIQSARKELRWLREHCNDPRRLAGLCRERGRGVPLQYLLGSQPFNHLDIKCRPGVLIPRSETEAYTCRLAELVLRARRFNSCHRLNVLDLCTGTGCIPLLLFSLLQASFDGLNVLGIDIAREAVKLARENVDRNTKMGYMRRPVSGQSLRFLRRDIFDEEAMRPLANDQWDVLVSNPPYIAPRVWDYGLGQLGSSVRRFEPQLALVPGPHLPIPEGWDRADAFYARLLDLAVLLDPKLFVLELGDEAQARRILAHYLRHPLARSSSIEVWRDWPDLMPGEEECVCIVAGPAGALSIPVKGSGQACSPEYDVTYPTLIVSTLFRQSSQLARQFRLAQQPSFRRGVPVHFASNSLFSRICTSPRPRCFSSQTPGSEDESKPGSRKRRFSNPGAESNKGFNFQSNNQSGEQNGGTDDLLRQPPPLPEGWILLTEKEASKVMHFRNHFHWTDCRILSPAHQMQALRMFGAPSVLRELLQGLNQHERLDEANEARLIWCFKVMSERIARWDLEQAMRIRGQKDADETKNEEEDEAADDESSAGEDGDQPKQRQKKKEEQSSSEDTSDKVRRTTVELVQSVVALLVMLWLVEYMTTPFMEKEITWQEFKTNFLDRGLVYKLIVVNGSTVRVELRPDAVEAMSQMESNGRKTYVFSIGSVESFETKLEEAQDQLDIPSSERIPVSYESGGTMLGSIVMAFGPTLLFIGLILWSQRSMSARGGGGVFNFGKSRAKKFNAESAVKVKFADVAGLEEAKTEIMEFVSFLKQPEKFQKLGAKIPRGAILSGPPGTGKTLLAKATAGESGVPFYSVSGSEFVEMFVGVGPSRVRDLFAEGRKNAPCIIFIDEIDAIGRSRTGNSRFGGNDEREATLNQILTEMDGFNTQEQVVVLAGTNRADILDGALMRPGRFDRHIVIDRPTMNGRKEIFRVYLKKIVTKEDVDMLVGRLAAMTPGFSGADISNVVNEAALIAARNNAEDVKMAHFENAIDRVVGGLERKSLVLKPEEKKTVAYHEAGHAICGWFLKDADPLVKVSIIPRGQGALGYAQYLPQDAYLMNMNQLMDRMAMTMGGRVSEELHFPTVTTGASDDFKKVSHMARNMVTEWGMSEKVGPVHFDNDPNRVHKPFAEATAQQIDQEVHRIVEEAYRRCRELLTEKKKEVGLVAEELLKKEVLVRDDMERLLGKRPFEEEEFEKFFRRGQEKGAPPPPPTETKPPPATAFTGGGEYGR</sequence>
<keyword evidence="5" id="KW-0489">Methyltransferase</keyword>
<dbReference type="PROSITE" id="PS00092">
    <property type="entry name" value="N6_MTASE"/>
    <property type="match status" value="1"/>
</dbReference>
<dbReference type="GO" id="GO:0003676">
    <property type="term" value="F:nucleic acid binding"/>
    <property type="evidence" value="ECO:0007669"/>
    <property type="project" value="InterPro"/>
</dbReference>
<comment type="similarity">
    <text evidence="4">In the N-terminal section; belongs to the AAA ATPase family.</text>
</comment>
<dbReference type="SUPFAM" id="SSF140990">
    <property type="entry name" value="FtsH protease domain-like"/>
    <property type="match status" value="1"/>
</dbReference>
<dbReference type="InterPro" id="IPR027417">
    <property type="entry name" value="P-loop_NTPase"/>
</dbReference>
<dbReference type="InterPro" id="IPR011546">
    <property type="entry name" value="Pept_M41_FtsH_extracell"/>
</dbReference>
<evidence type="ECO:0000259" key="21">
    <source>
        <dbReference type="SMART" id="SM00382"/>
    </source>
</evidence>
<keyword evidence="8" id="KW-0949">S-adenosyl-L-methionine</keyword>
<dbReference type="Pfam" id="PF00004">
    <property type="entry name" value="AAA"/>
    <property type="match status" value="1"/>
</dbReference>
<evidence type="ECO:0000256" key="10">
    <source>
        <dbReference type="ARBA" id="ARBA00022723"/>
    </source>
</evidence>
<comment type="catalytic activity">
    <reaction evidence="19">
        <text>ATP + H2O = ADP + phosphate + H(+)</text>
        <dbReference type="Rhea" id="RHEA:13065"/>
        <dbReference type="ChEBI" id="CHEBI:15377"/>
        <dbReference type="ChEBI" id="CHEBI:15378"/>
        <dbReference type="ChEBI" id="CHEBI:30616"/>
        <dbReference type="ChEBI" id="CHEBI:43474"/>
        <dbReference type="ChEBI" id="CHEBI:456216"/>
    </reaction>
    <physiologicalReaction direction="left-to-right" evidence="19">
        <dbReference type="Rhea" id="RHEA:13066"/>
    </physiologicalReaction>
</comment>
<feature type="compositionally biased region" description="Acidic residues" evidence="20">
    <location>
        <begin position="550"/>
        <end position="568"/>
    </location>
</feature>
<dbReference type="PROSITE" id="PS00674">
    <property type="entry name" value="AAA"/>
    <property type="match status" value="1"/>
</dbReference>
<keyword evidence="11" id="KW-0547">Nucleotide-binding</keyword>
<comment type="subcellular location">
    <subcellularLocation>
        <location evidence="2">Mitochondrion membrane</location>
        <topology evidence="2">Multi-pass membrane protein</topology>
    </subcellularLocation>
</comment>
<dbReference type="GO" id="GO:0034982">
    <property type="term" value="P:mitochondrial protein processing"/>
    <property type="evidence" value="ECO:0007669"/>
    <property type="project" value="TreeGrafter"/>
</dbReference>
<evidence type="ECO:0000313" key="23">
    <source>
        <dbReference type="Proteomes" id="UP000253664"/>
    </source>
</evidence>
<evidence type="ECO:0000256" key="20">
    <source>
        <dbReference type="SAM" id="MobiDB-lite"/>
    </source>
</evidence>
<dbReference type="Gene3D" id="3.40.1690.20">
    <property type="match status" value="1"/>
</dbReference>
<dbReference type="EMBL" id="LKCN02000021">
    <property type="protein sequence ID" value="RCI08173.1"/>
    <property type="molecule type" value="Genomic_DNA"/>
</dbReference>
<dbReference type="InterPro" id="IPR003960">
    <property type="entry name" value="ATPase_AAA_CS"/>
</dbReference>
<evidence type="ECO:0000256" key="15">
    <source>
        <dbReference type="ARBA" id="ARBA00022989"/>
    </source>
</evidence>
<dbReference type="Pfam" id="PF01434">
    <property type="entry name" value="Peptidase_M41"/>
    <property type="match status" value="1"/>
</dbReference>
<feature type="domain" description="AAA+ ATPase" evidence="21">
    <location>
        <begin position="799"/>
        <end position="939"/>
    </location>
</feature>
<dbReference type="InterPro" id="IPR041569">
    <property type="entry name" value="AAA_lid_3"/>
</dbReference>
<evidence type="ECO:0000256" key="14">
    <source>
        <dbReference type="ARBA" id="ARBA00022840"/>
    </source>
</evidence>
<keyword evidence="7" id="KW-0808">Transferase</keyword>
<dbReference type="Gene3D" id="1.20.58.760">
    <property type="entry name" value="Peptidase M41"/>
    <property type="match status" value="1"/>
</dbReference>
<evidence type="ECO:0000313" key="22">
    <source>
        <dbReference type="EMBL" id="RCI08173.1"/>
    </source>
</evidence>
<dbReference type="InterPro" id="IPR004556">
    <property type="entry name" value="HemK-like"/>
</dbReference>
<comment type="caution">
    <text evidence="22">The sequence shown here is derived from an EMBL/GenBank/DDBJ whole genome shotgun (WGS) entry which is preliminary data.</text>
</comment>
<dbReference type="Gene3D" id="3.40.50.150">
    <property type="entry name" value="Vaccinia Virus protein VP39"/>
    <property type="match status" value="1"/>
</dbReference>
<feature type="region of interest" description="Disordered" evidence="20">
    <location>
        <begin position="391"/>
        <end position="446"/>
    </location>
</feature>
<evidence type="ECO:0000256" key="13">
    <source>
        <dbReference type="ARBA" id="ARBA00022833"/>
    </source>
</evidence>
<evidence type="ECO:0000256" key="19">
    <source>
        <dbReference type="ARBA" id="ARBA00048778"/>
    </source>
</evidence>
<accession>A0A367L157</accession>
<keyword evidence="9" id="KW-0812">Transmembrane</keyword>
<keyword evidence="14" id="KW-0067">ATP-binding</keyword>
<keyword evidence="23" id="KW-1185">Reference proteome</keyword>
<dbReference type="HAMAP" id="MF_01458">
    <property type="entry name" value="FtsH"/>
    <property type="match status" value="1"/>
</dbReference>
<dbReference type="GO" id="GO:0030163">
    <property type="term" value="P:protein catabolic process"/>
    <property type="evidence" value="ECO:0007669"/>
    <property type="project" value="UniProtKB-ARBA"/>
</dbReference>
<keyword evidence="16" id="KW-0482">Metalloprotease</keyword>
<dbReference type="GO" id="GO:0016887">
    <property type="term" value="F:ATP hydrolysis activity"/>
    <property type="evidence" value="ECO:0007669"/>
    <property type="project" value="InterPro"/>
</dbReference>
<evidence type="ECO:0000256" key="1">
    <source>
        <dbReference type="ARBA" id="ARBA00001947"/>
    </source>
</evidence>
<keyword evidence="17" id="KW-0496">Mitochondrion</keyword>
<dbReference type="GO" id="GO:0032259">
    <property type="term" value="P:methylation"/>
    <property type="evidence" value="ECO:0007669"/>
    <property type="project" value="UniProtKB-KW"/>
</dbReference>
<dbReference type="Pfam" id="PF17862">
    <property type="entry name" value="AAA_lid_3"/>
    <property type="match status" value="1"/>
</dbReference>
<dbReference type="STRING" id="1330021.A0A367L157"/>
<evidence type="ECO:0000256" key="11">
    <source>
        <dbReference type="ARBA" id="ARBA00022741"/>
    </source>
</evidence>
<organism evidence="22 23">
    <name type="scientific">Ophiocordyceps polyrhachis-furcata BCC 54312</name>
    <dbReference type="NCBI Taxonomy" id="1330021"/>
    <lineage>
        <taxon>Eukaryota</taxon>
        <taxon>Fungi</taxon>
        <taxon>Dikarya</taxon>
        <taxon>Ascomycota</taxon>
        <taxon>Pezizomycotina</taxon>
        <taxon>Sordariomycetes</taxon>
        <taxon>Hypocreomycetidae</taxon>
        <taxon>Hypocreales</taxon>
        <taxon>Ophiocordycipitaceae</taxon>
        <taxon>Ophiocordyceps</taxon>
    </lineage>
</organism>
<keyword evidence="15" id="KW-1133">Transmembrane helix</keyword>
<keyword evidence="12" id="KW-0378">Hydrolase</keyword>
<evidence type="ECO:0000256" key="16">
    <source>
        <dbReference type="ARBA" id="ARBA00023049"/>
    </source>
</evidence>
<evidence type="ECO:0000256" key="18">
    <source>
        <dbReference type="ARBA" id="ARBA00023136"/>
    </source>
</evidence>
<dbReference type="GO" id="GO:0008276">
    <property type="term" value="F:protein methyltransferase activity"/>
    <property type="evidence" value="ECO:0007669"/>
    <property type="project" value="InterPro"/>
</dbReference>
<protein>
    <recommendedName>
        <fullName evidence="21">AAA+ ATPase domain-containing protein</fullName>
    </recommendedName>
</protein>
<reference evidence="22 23" key="1">
    <citation type="journal article" date="2015" name="BMC Genomics">
        <title>Insights from the genome of Ophiocordyceps polyrhachis-furcata to pathogenicity and host specificity in insect fungi.</title>
        <authorList>
            <person name="Wichadakul D."/>
            <person name="Kobmoo N."/>
            <person name="Ingsriswang S."/>
            <person name="Tangphatsornruang S."/>
            <person name="Chantasingh D."/>
            <person name="Luangsa-ard J.J."/>
            <person name="Eurwilaichitr L."/>
        </authorList>
    </citation>
    <scope>NUCLEOTIDE SEQUENCE [LARGE SCALE GENOMIC DNA]</scope>
    <source>
        <strain evidence="22 23">BCC 54312</strain>
    </source>
</reference>